<dbReference type="InterPro" id="IPR012902">
    <property type="entry name" value="N_methyl_site"/>
</dbReference>
<evidence type="ECO:0000256" key="1">
    <source>
        <dbReference type="SAM" id="Phobius"/>
    </source>
</evidence>
<gene>
    <name evidence="2" type="ORF">QWJ08_10660</name>
</gene>
<keyword evidence="1" id="KW-0472">Membrane</keyword>
<keyword evidence="1" id="KW-0812">Transmembrane</keyword>
<sequence length="144" mass="15908">MEMIQKEMCNDRVKRHWGMTLIEILIVVVIIAVLTSIAYPSYTQHVTQSHRQSAKADMLKIQLLLEKGYTSGYSTNGVLSGGLCLVCDTDSQRYDIAVTISGSQYSISATPLAARGQNSDKCNGNRYSELTLNQVGQAEPSECW</sequence>
<proteinExistence type="predicted"/>
<protein>
    <submittedName>
        <fullName evidence="2">Type IV pilin protein</fullName>
    </submittedName>
</protein>
<keyword evidence="1" id="KW-1133">Transmembrane helix</keyword>
<feature type="transmembrane region" description="Helical" evidence="1">
    <location>
        <begin position="21"/>
        <end position="42"/>
    </location>
</feature>
<dbReference type="EMBL" id="JAUEOZ010000001">
    <property type="protein sequence ID" value="MDN2481854.1"/>
    <property type="molecule type" value="Genomic_DNA"/>
</dbReference>
<reference evidence="2" key="1">
    <citation type="submission" date="2024-05" db="EMBL/GenBank/DDBJ databases">
        <title>Genome Sequences of Four Agar- Degrading Marine Bacteria.</title>
        <authorList>
            <person name="Phillips E.K."/>
            <person name="Shaffer J.C."/>
            <person name="Henson M.W."/>
            <person name="Temperton B."/>
            <person name="Thrash C.J."/>
            <person name="Martin M.O."/>
        </authorList>
    </citation>
    <scope>NUCLEOTIDE SEQUENCE</scope>
    <source>
        <strain evidence="2">EKP203</strain>
    </source>
</reference>
<evidence type="ECO:0000313" key="3">
    <source>
        <dbReference type="Proteomes" id="UP001169719"/>
    </source>
</evidence>
<dbReference type="InterPro" id="IPR045584">
    <property type="entry name" value="Pilin-like"/>
</dbReference>
<accession>A0ABT7Y1E0</accession>
<dbReference type="Gene3D" id="3.30.700.10">
    <property type="entry name" value="Glycoprotein, Type 4 Pilin"/>
    <property type="match status" value="1"/>
</dbReference>
<name>A0ABT7Y1E0_9VIBR</name>
<dbReference type="SUPFAM" id="SSF54523">
    <property type="entry name" value="Pili subunits"/>
    <property type="match status" value="1"/>
</dbReference>
<keyword evidence="3" id="KW-1185">Reference proteome</keyword>
<dbReference type="NCBIfam" id="TIGR02532">
    <property type="entry name" value="IV_pilin_GFxxxE"/>
    <property type="match status" value="1"/>
</dbReference>
<evidence type="ECO:0000313" key="2">
    <source>
        <dbReference type="EMBL" id="MDN2481854.1"/>
    </source>
</evidence>
<dbReference type="Pfam" id="PF16732">
    <property type="entry name" value="ComP_DUS"/>
    <property type="match status" value="1"/>
</dbReference>
<dbReference type="Pfam" id="PF07963">
    <property type="entry name" value="N_methyl"/>
    <property type="match status" value="1"/>
</dbReference>
<dbReference type="Proteomes" id="UP001169719">
    <property type="component" value="Unassembled WGS sequence"/>
</dbReference>
<comment type="caution">
    <text evidence="2">The sequence shown here is derived from an EMBL/GenBank/DDBJ whole genome shotgun (WGS) entry which is preliminary data.</text>
</comment>
<dbReference type="InterPro" id="IPR031982">
    <property type="entry name" value="PilE-like"/>
</dbReference>
<organism evidence="2 3">
    <name type="scientific">Vibrio agarivorans</name>
    <dbReference type="NCBI Taxonomy" id="153622"/>
    <lineage>
        <taxon>Bacteria</taxon>
        <taxon>Pseudomonadati</taxon>
        <taxon>Pseudomonadota</taxon>
        <taxon>Gammaproteobacteria</taxon>
        <taxon>Vibrionales</taxon>
        <taxon>Vibrionaceae</taxon>
        <taxon>Vibrio</taxon>
    </lineage>
</organism>